<dbReference type="EMBL" id="VEPZ02001202">
    <property type="protein sequence ID" value="KAE8687554.1"/>
    <property type="molecule type" value="Genomic_DNA"/>
</dbReference>
<protein>
    <recommendedName>
        <fullName evidence="3">DUF4408 domain-containing protein</fullName>
    </recommendedName>
</protein>
<comment type="caution">
    <text evidence="4">The sequence shown here is derived from an EMBL/GenBank/DDBJ whole genome shotgun (WGS) entry which is preliminary data.</text>
</comment>
<dbReference type="Pfam" id="PF14364">
    <property type="entry name" value="DUF4408"/>
    <property type="match status" value="1"/>
</dbReference>
<proteinExistence type="predicted"/>
<dbReference type="InterPro" id="IPR025520">
    <property type="entry name" value="DUF4408"/>
</dbReference>
<feature type="compositionally biased region" description="Acidic residues" evidence="1">
    <location>
        <begin position="240"/>
        <end position="250"/>
    </location>
</feature>
<gene>
    <name evidence="4" type="ORF">F3Y22_tig00111013pilonHSYRG00119</name>
</gene>
<keyword evidence="2" id="KW-1133">Transmembrane helix</keyword>
<reference evidence="4" key="1">
    <citation type="submission" date="2019-09" db="EMBL/GenBank/DDBJ databases">
        <title>Draft genome information of white flower Hibiscus syriacus.</title>
        <authorList>
            <person name="Kim Y.-M."/>
        </authorList>
    </citation>
    <scope>NUCLEOTIDE SEQUENCE [LARGE SCALE GENOMIC DNA]</scope>
    <source>
        <strain evidence="4">YM2019G1</strain>
    </source>
</reference>
<feature type="domain" description="DUF4408" evidence="3">
    <location>
        <begin position="3"/>
        <end position="31"/>
    </location>
</feature>
<sequence>MSDFIASWLTPTSLFLLLNVVIGTVFLLSRLSPPKTQPRHDVGYYSYSAPPPLLRASSSLLDRVKSINFSTFKFDEGHHHLQQHVDNDSEPHPVGRAPSILERVKSINLNLYKYPPQNPDPVYVEQPLSRPPSLLERVKSIDFTSFYRSDSGKVNPESGHLTPEEEPGWVIDTSNTPVQGQVVKRSKSEQNKVKQRKVSEKMKKSASENSRAKAGEEEEELERRRPATMRIEKTTSFGDGDGDGDGDDQGVDAKADDFINKFKQQLKLQRLDSLLRYKDMLRAKASNLI</sequence>
<evidence type="ECO:0000256" key="2">
    <source>
        <dbReference type="SAM" id="Phobius"/>
    </source>
</evidence>
<evidence type="ECO:0000313" key="4">
    <source>
        <dbReference type="EMBL" id="KAE8687554.1"/>
    </source>
</evidence>
<dbReference type="Proteomes" id="UP000436088">
    <property type="component" value="Unassembled WGS sequence"/>
</dbReference>
<name>A0A6A2Z6D3_HIBSY</name>
<feature type="transmembrane region" description="Helical" evidence="2">
    <location>
        <begin position="6"/>
        <end position="29"/>
    </location>
</feature>
<evidence type="ECO:0000313" key="5">
    <source>
        <dbReference type="Proteomes" id="UP000436088"/>
    </source>
</evidence>
<keyword evidence="2" id="KW-0472">Membrane</keyword>
<dbReference type="PANTHER" id="PTHR33098:SF57">
    <property type="entry name" value="DUF4408 DOMAIN PROTEIN"/>
    <property type="match status" value="1"/>
</dbReference>
<keyword evidence="2" id="KW-0812">Transmembrane</keyword>
<dbReference type="Pfam" id="PF05553">
    <property type="entry name" value="DUF761"/>
    <property type="match status" value="1"/>
</dbReference>
<organism evidence="4 5">
    <name type="scientific">Hibiscus syriacus</name>
    <name type="common">Rose of Sharon</name>
    <dbReference type="NCBI Taxonomy" id="106335"/>
    <lineage>
        <taxon>Eukaryota</taxon>
        <taxon>Viridiplantae</taxon>
        <taxon>Streptophyta</taxon>
        <taxon>Embryophyta</taxon>
        <taxon>Tracheophyta</taxon>
        <taxon>Spermatophyta</taxon>
        <taxon>Magnoliopsida</taxon>
        <taxon>eudicotyledons</taxon>
        <taxon>Gunneridae</taxon>
        <taxon>Pentapetalae</taxon>
        <taxon>rosids</taxon>
        <taxon>malvids</taxon>
        <taxon>Malvales</taxon>
        <taxon>Malvaceae</taxon>
        <taxon>Malvoideae</taxon>
        <taxon>Hibiscus</taxon>
    </lineage>
</organism>
<evidence type="ECO:0000256" key="1">
    <source>
        <dbReference type="SAM" id="MobiDB-lite"/>
    </source>
</evidence>
<feature type="region of interest" description="Disordered" evidence="1">
    <location>
        <begin position="148"/>
        <end position="253"/>
    </location>
</feature>
<accession>A0A6A2Z6D3</accession>
<dbReference type="AlphaFoldDB" id="A0A6A2Z6D3"/>
<dbReference type="PANTHER" id="PTHR33098">
    <property type="entry name" value="COTTON FIBER (DUF761)"/>
    <property type="match status" value="1"/>
</dbReference>
<feature type="compositionally biased region" description="Basic and acidic residues" evidence="1">
    <location>
        <begin position="186"/>
        <end position="233"/>
    </location>
</feature>
<dbReference type="InterPro" id="IPR008480">
    <property type="entry name" value="DUF761_pln"/>
</dbReference>
<keyword evidence="5" id="KW-1185">Reference proteome</keyword>
<evidence type="ECO:0000259" key="3">
    <source>
        <dbReference type="Pfam" id="PF14364"/>
    </source>
</evidence>